<proteinExistence type="predicted"/>
<evidence type="ECO:0000313" key="2">
    <source>
        <dbReference type="Proteomes" id="UP000219338"/>
    </source>
</evidence>
<dbReference type="AlphaFoldDB" id="A0A284RS48"/>
<accession>A0A284RS48</accession>
<evidence type="ECO:0000313" key="1">
    <source>
        <dbReference type="EMBL" id="SJL11574.1"/>
    </source>
</evidence>
<protein>
    <submittedName>
        <fullName evidence="1">Uncharacterized protein</fullName>
    </submittedName>
</protein>
<name>A0A284RS48_ARMOS</name>
<dbReference type="Proteomes" id="UP000219338">
    <property type="component" value="Unassembled WGS sequence"/>
</dbReference>
<keyword evidence="2" id="KW-1185">Reference proteome</keyword>
<sequence>MCSRGLDTVTESWKKVRVYQGARQEIFGIGVIVTILVLRLETKETVEKGGGKCEAFG</sequence>
<reference evidence="2" key="1">
    <citation type="journal article" date="2017" name="Nat. Ecol. Evol.">
        <title>Genome expansion and lineage-specific genetic innovations in the forest pathogenic fungi Armillaria.</title>
        <authorList>
            <person name="Sipos G."/>
            <person name="Prasanna A.N."/>
            <person name="Walter M.C."/>
            <person name="O'Connor E."/>
            <person name="Balint B."/>
            <person name="Krizsan K."/>
            <person name="Kiss B."/>
            <person name="Hess J."/>
            <person name="Varga T."/>
            <person name="Slot J."/>
            <person name="Riley R."/>
            <person name="Boka B."/>
            <person name="Rigling D."/>
            <person name="Barry K."/>
            <person name="Lee J."/>
            <person name="Mihaltcheva S."/>
            <person name="LaButti K."/>
            <person name="Lipzen A."/>
            <person name="Waldron R."/>
            <person name="Moloney N.M."/>
            <person name="Sperisen C."/>
            <person name="Kredics L."/>
            <person name="Vagvoelgyi C."/>
            <person name="Patrignani A."/>
            <person name="Fitzpatrick D."/>
            <person name="Nagy I."/>
            <person name="Doyle S."/>
            <person name="Anderson J.B."/>
            <person name="Grigoriev I.V."/>
            <person name="Gueldener U."/>
            <person name="Muensterkoetter M."/>
            <person name="Nagy L.G."/>
        </authorList>
    </citation>
    <scope>NUCLEOTIDE SEQUENCE [LARGE SCALE GENOMIC DNA]</scope>
    <source>
        <strain evidence="2">C18/9</strain>
    </source>
</reference>
<organism evidence="1 2">
    <name type="scientific">Armillaria ostoyae</name>
    <name type="common">Armillaria root rot fungus</name>
    <dbReference type="NCBI Taxonomy" id="47428"/>
    <lineage>
        <taxon>Eukaryota</taxon>
        <taxon>Fungi</taxon>
        <taxon>Dikarya</taxon>
        <taxon>Basidiomycota</taxon>
        <taxon>Agaricomycotina</taxon>
        <taxon>Agaricomycetes</taxon>
        <taxon>Agaricomycetidae</taxon>
        <taxon>Agaricales</taxon>
        <taxon>Marasmiineae</taxon>
        <taxon>Physalacriaceae</taxon>
        <taxon>Armillaria</taxon>
    </lineage>
</organism>
<gene>
    <name evidence="1" type="ORF">ARMOST_14979</name>
</gene>
<dbReference type="EMBL" id="FUEG01000014">
    <property type="protein sequence ID" value="SJL11574.1"/>
    <property type="molecule type" value="Genomic_DNA"/>
</dbReference>